<dbReference type="Proteomes" id="UP000680206">
    <property type="component" value="Unassembled WGS sequence"/>
</dbReference>
<name>A0ABS3S8I9_9ACTN</name>
<keyword evidence="3" id="KW-1185">Reference proteome</keyword>
<reference evidence="2 3" key="1">
    <citation type="submission" date="2021-03" db="EMBL/GenBank/DDBJ databases">
        <title>Actinomadura violae sp. nov., isolated from lichen in Thailand.</title>
        <authorList>
            <person name="Kanchanasin P."/>
            <person name="Saeng-In P."/>
            <person name="Phongsopitanun W."/>
            <person name="Yuki M."/>
            <person name="Kudo T."/>
            <person name="Ohkuma M."/>
            <person name="Tanasupawat S."/>
        </authorList>
    </citation>
    <scope>NUCLEOTIDE SEQUENCE [LARGE SCALE GENOMIC DNA]</scope>
    <source>
        <strain evidence="2 3">LCR2-06</strain>
    </source>
</reference>
<evidence type="ECO:0000313" key="2">
    <source>
        <dbReference type="EMBL" id="MBO2465317.1"/>
    </source>
</evidence>
<sequence length="115" mass="11560">MAVAELHGVLAAPIGEQGANSFLDSDAGKALVALCGALALVIVVIGIVRMVNGIGRGRPGEAFKSLVFALLIGGLLFNLNLTITGVKAMSDLTGKVFSSITSVTNTNSDSTSGGK</sequence>
<keyword evidence="1" id="KW-0472">Membrane</keyword>
<evidence type="ECO:0008006" key="4">
    <source>
        <dbReference type="Google" id="ProtNLM"/>
    </source>
</evidence>
<gene>
    <name evidence="2" type="ORF">J4709_47930</name>
</gene>
<comment type="caution">
    <text evidence="2">The sequence shown here is derived from an EMBL/GenBank/DDBJ whole genome shotgun (WGS) entry which is preliminary data.</text>
</comment>
<organism evidence="2 3">
    <name type="scientific">Actinomadura violacea</name>
    <dbReference type="NCBI Taxonomy" id="2819934"/>
    <lineage>
        <taxon>Bacteria</taxon>
        <taxon>Bacillati</taxon>
        <taxon>Actinomycetota</taxon>
        <taxon>Actinomycetes</taxon>
        <taxon>Streptosporangiales</taxon>
        <taxon>Thermomonosporaceae</taxon>
        <taxon>Actinomadura</taxon>
    </lineage>
</organism>
<keyword evidence="1" id="KW-0812">Transmembrane</keyword>
<proteinExistence type="predicted"/>
<feature type="transmembrane region" description="Helical" evidence="1">
    <location>
        <begin position="63"/>
        <end position="83"/>
    </location>
</feature>
<feature type="transmembrane region" description="Helical" evidence="1">
    <location>
        <begin position="30"/>
        <end position="51"/>
    </location>
</feature>
<dbReference type="EMBL" id="JAGEPF010000044">
    <property type="protein sequence ID" value="MBO2465317.1"/>
    <property type="molecule type" value="Genomic_DNA"/>
</dbReference>
<protein>
    <recommendedName>
        <fullName evidence="4">Integral membrane protein</fullName>
    </recommendedName>
</protein>
<dbReference type="RefSeq" id="WP_208252161.1">
    <property type="nucleotide sequence ID" value="NZ_JAGEPF010000044.1"/>
</dbReference>
<keyword evidence="1" id="KW-1133">Transmembrane helix</keyword>
<evidence type="ECO:0000313" key="3">
    <source>
        <dbReference type="Proteomes" id="UP000680206"/>
    </source>
</evidence>
<accession>A0ABS3S8I9</accession>
<evidence type="ECO:0000256" key="1">
    <source>
        <dbReference type="SAM" id="Phobius"/>
    </source>
</evidence>